<dbReference type="Gene3D" id="3.90.320.10">
    <property type="match status" value="1"/>
</dbReference>
<evidence type="ECO:0000313" key="3">
    <source>
        <dbReference type="Proteomes" id="UP000761264"/>
    </source>
</evidence>
<dbReference type="Pfam" id="PF12684">
    <property type="entry name" value="DUF3799"/>
    <property type="match status" value="1"/>
</dbReference>
<proteinExistence type="predicted"/>
<comment type="caution">
    <text evidence="2">The sequence shown here is derived from an EMBL/GenBank/DDBJ whole genome shotgun (WGS) entry which is preliminary data.</text>
</comment>
<reference evidence="2" key="1">
    <citation type="submission" date="2020-03" db="EMBL/GenBank/DDBJ databases">
        <title>Genome of Pelagibius litoralis DSM 21314T.</title>
        <authorList>
            <person name="Wang G."/>
        </authorList>
    </citation>
    <scope>NUCLEOTIDE SEQUENCE</scope>
    <source>
        <strain evidence="2">DSM 21314</strain>
    </source>
</reference>
<protein>
    <recommendedName>
        <fullName evidence="1">Putative exodeoxyribonuclease 8 PDDEXK-like domain-containing protein</fullName>
    </recommendedName>
</protein>
<organism evidence="2 3">
    <name type="scientific">Pelagibius litoralis</name>
    <dbReference type="NCBI Taxonomy" id="374515"/>
    <lineage>
        <taxon>Bacteria</taxon>
        <taxon>Pseudomonadati</taxon>
        <taxon>Pseudomonadota</taxon>
        <taxon>Alphaproteobacteria</taxon>
        <taxon>Rhodospirillales</taxon>
        <taxon>Rhodovibrionaceae</taxon>
        <taxon>Pelagibius</taxon>
    </lineage>
</organism>
<name>A0A967KGZ3_9PROT</name>
<evidence type="ECO:0000313" key="2">
    <source>
        <dbReference type="EMBL" id="NIA70741.1"/>
    </source>
</evidence>
<sequence length="315" mass="35072">MTIIDRAGLFDISEATYHADPVKVPSLSSSIGKKLINQSPRHAFDAHPRLNPDHQVENRTIYDLGSAAHKIMLGKGAELVVIDAADYKTKAAKEARDDAYAAGNTPLLPHQYENALAMVKVGRQQLDAHEDASVAFTDGKPEVMMVWQEGDVWCRALLDWLPNTGRVFHDYKTTAMSANPETYGRTLFNLGFDFQSAFYRRGIRAVMGIADPIFEFVVQENTAPHALSVVGLPPAALDEAEIDVQRAIDLWNTCLSNDCWPGYSRRTYYVDPPGYLMAQRLDREARDSLQTVEPGKEMLGTMMDWQRPLAKGDAA</sequence>
<dbReference type="RefSeq" id="WP_167227674.1">
    <property type="nucleotide sequence ID" value="NZ_JAAQPH010000016.1"/>
</dbReference>
<feature type="domain" description="Putative exodeoxyribonuclease 8 PDDEXK-like" evidence="1">
    <location>
        <begin position="34"/>
        <end position="269"/>
    </location>
</feature>
<evidence type="ECO:0000259" key="1">
    <source>
        <dbReference type="Pfam" id="PF12684"/>
    </source>
</evidence>
<dbReference type="InterPro" id="IPR011604">
    <property type="entry name" value="PDDEXK-like_dom_sf"/>
</dbReference>
<dbReference type="AlphaFoldDB" id="A0A967KGZ3"/>
<gene>
    <name evidence="2" type="ORF">HBA54_19255</name>
</gene>
<keyword evidence="3" id="KW-1185">Reference proteome</keyword>
<dbReference type="InterPro" id="IPR024432">
    <property type="entry name" value="Put_RecE_PDDEXK-like_dom"/>
</dbReference>
<accession>A0A967KGZ3</accession>
<dbReference type="EMBL" id="JAAQPH010000016">
    <property type="protein sequence ID" value="NIA70741.1"/>
    <property type="molecule type" value="Genomic_DNA"/>
</dbReference>
<dbReference type="Proteomes" id="UP000761264">
    <property type="component" value="Unassembled WGS sequence"/>
</dbReference>